<dbReference type="OrthoDB" id="4137487at2759"/>
<reference evidence="5 6" key="1">
    <citation type="submission" date="2019-05" db="EMBL/GenBank/DDBJ databases">
        <title>Emergence of the Ug99 lineage of the wheat stem rust pathogen through somatic hybridization.</title>
        <authorList>
            <person name="Li F."/>
            <person name="Upadhyaya N.M."/>
            <person name="Sperschneider J."/>
            <person name="Matny O."/>
            <person name="Nguyen-Phuc H."/>
            <person name="Mago R."/>
            <person name="Raley C."/>
            <person name="Miller M.E."/>
            <person name="Silverstein K.A.T."/>
            <person name="Henningsen E."/>
            <person name="Hirsch C.D."/>
            <person name="Visser B."/>
            <person name="Pretorius Z.A."/>
            <person name="Steffenson B.J."/>
            <person name="Schwessinger B."/>
            <person name="Dodds P.N."/>
            <person name="Figueroa M."/>
        </authorList>
    </citation>
    <scope>NUCLEOTIDE SEQUENCE [LARGE SCALE GENOMIC DNA]</scope>
    <source>
        <strain evidence="5">21-0</strain>
    </source>
</reference>
<feature type="transmembrane region" description="Helical" evidence="1">
    <location>
        <begin position="192"/>
        <end position="212"/>
    </location>
</feature>
<feature type="transmembrane region" description="Helical" evidence="1">
    <location>
        <begin position="92"/>
        <end position="109"/>
    </location>
</feature>
<proteinExistence type="predicted"/>
<feature type="signal peptide" evidence="2">
    <location>
        <begin position="1"/>
        <end position="23"/>
    </location>
</feature>
<dbReference type="Gene3D" id="1.20.120.1770">
    <property type="match status" value="1"/>
</dbReference>
<dbReference type="Proteomes" id="UP000324748">
    <property type="component" value="Unassembled WGS sequence"/>
</dbReference>
<feature type="transmembrane region" description="Helical" evidence="1">
    <location>
        <begin position="57"/>
        <end position="80"/>
    </location>
</feature>
<dbReference type="EMBL" id="VSWC01000157">
    <property type="protein sequence ID" value="KAA1074574.1"/>
    <property type="molecule type" value="Genomic_DNA"/>
</dbReference>
<evidence type="ECO:0000313" key="5">
    <source>
        <dbReference type="EMBL" id="KAA1074574.1"/>
    </source>
</evidence>
<evidence type="ECO:0000256" key="2">
    <source>
        <dbReference type="SAM" id="SignalP"/>
    </source>
</evidence>
<keyword evidence="1" id="KW-0472">Membrane</keyword>
<keyword evidence="1" id="KW-1133">Transmembrane helix</keyword>
<dbReference type="AlphaFoldDB" id="A0A5B0MEZ7"/>
<dbReference type="InterPro" id="IPR018825">
    <property type="entry name" value="DUF2427"/>
</dbReference>
<dbReference type="InterPro" id="IPR018827">
    <property type="entry name" value="YTP1_C"/>
</dbReference>
<feature type="transmembrane region" description="Helical" evidence="1">
    <location>
        <begin position="115"/>
        <end position="139"/>
    </location>
</feature>
<evidence type="ECO:0000313" key="6">
    <source>
        <dbReference type="Proteomes" id="UP000324748"/>
    </source>
</evidence>
<keyword evidence="2" id="KW-0732">Signal</keyword>
<name>A0A5B0MEZ7_PUCGR</name>
<dbReference type="Pfam" id="PF10348">
    <property type="entry name" value="DUF2427"/>
    <property type="match status" value="1"/>
</dbReference>
<dbReference type="PANTHER" id="PTHR31685">
    <property type="entry name" value="INTEGRAL MEMBRANE PROTEIN (AFU_ORTHOLOGUE AFUA_6G12730)-RELATED"/>
    <property type="match status" value="1"/>
</dbReference>
<evidence type="ECO:0000259" key="4">
    <source>
        <dbReference type="Pfam" id="PF10355"/>
    </source>
</evidence>
<dbReference type="Pfam" id="PF10355">
    <property type="entry name" value="Ytp1"/>
    <property type="match status" value="1"/>
</dbReference>
<feature type="domain" description="DUF2427" evidence="3">
    <location>
        <begin position="56"/>
        <end position="142"/>
    </location>
</feature>
<keyword evidence="1" id="KW-0812">Transmembrane</keyword>
<dbReference type="PANTHER" id="PTHR31685:SF2">
    <property type="entry name" value="PROTEIN YTP1"/>
    <property type="match status" value="1"/>
</dbReference>
<evidence type="ECO:0000259" key="3">
    <source>
        <dbReference type="Pfam" id="PF10348"/>
    </source>
</evidence>
<evidence type="ECO:0008006" key="7">
    <source>
        <dbReference type="Google" id="ProtNLM"/>
    </source>
</evidence>
<sequence>MTSRWIRFKNLLFVGLAFRFLIANSKVSVVVVGHGGDHSSRPPPSPDSLPISPPKLVIVHIVLQLLTWGILLPMGVMLGLGRSRLHGPVQAVAGLLLSLPATSLSHLSARHPYPATLHAALGAPLFGLLLLQICLGFFLKSHWLQTSRFRSLIQLAHSIIGKSFIPLSWLQILLGAVASLSFCYGDHLGQCLAHMIMGSAFVGYGVVMLSLMEFGKPWLKAHQLSPEYLDCCVITVWGLVNTFTYVRSH</sequence>
<feature type="domain" description="Protein YTP1-like C-terminal" evidence="4">
    <location>
        <begin position="168"/>
        <end position="244"/>
    </location>
</feature>
<feature type="chain" id="PRO_5022821830" description="Cytochrome b561 domain-containing protein" evidence="2">
    <location>
        <begin position="24"/>
        <end position="249"/>
    </location>
</feature>
<keyword evidence="6" id="KW-1185">Reference proteome</keyword>
<evidence type="ECO:0000256" key="1">
    <source>
        <dbReference type="SAM" id="Phobius"/>
    </source>
</evidence>
<accession>A0A5B0MEZ7</accession>
<feature type="transmembrane region" description="Helical" evidence="1">
    <location>
        <begin position="159"/>
        <end position="180"/>
    </location>
</feature>
<protein>
    <recommendedName>
        <fullName evidence="7">Cytochrome b561 domain-containing protein</fullName>
    </recommendedName>
</protein>
<gene>
    <name evidence="5" type="ORF">PGT21_010409</name>
</gene>
<organism evidence="5 6">
    <name type="scientific">Puccinia graminis f. sp. tritici</name>
    <dbReference type="NCBI Taxonomy" id="56615"/>
    <lineage>
        <taxon>Eukaryota</taxon>
        <taxon>Fungi</taxon>
        <taxon>Dikarya</taxon>
        <taxon>Basidiomycota</taxon>
        <taxon>Pucciniomycotina</taxon>
        <taxon>Pucciniomycetes</taxon>
        <taxon>Pucciniales</taxon>
        <taxon>Pucciniaceae</taxon>
        <taxon>Puccinia</taxon>
    </lineage>
</organism>
<dbReference type="CDD" id="cd08760">
    <property type="entry name" value="Cyt_b561_FRRS1_like"/>
    <property type="match status" value="1"/>
</dbReference>
<comment type="caution">
    <text evidence="5">The sequence shown here is derived from an EMBL/GenBank/DDBJ whole genome shotgun (WGS) entry which is preliminary data.</text>
</comment>